<feature type="compositionally biased region" description="Basic residues" evidence="1">
    <location>
        <begin position="93"/>
        <end position="115"/>
    </location>
</feature>
<gene>
    <name evidence="2" type="ORF">MPDQ_004950</name>
</gene>
<feature type="compositionally biased region" description="Basic and acidic residues" evidence="1">
    <location>
        <begin position="116"/>
        <end position="128"/>
    </location>
</feature>
<feature type="region of interest" description="Disordered" evidence="1">
    <location>
        <begin position="510"/>
        <end position="537"/>
    </location>
</feature>
<feature type="region of interest" description="Disordered" evidence="1">
    <location>
        <begin position="294"/>
        <end position="495"/>
    </location>
</feature>
<feature type="region of interest" description="Disordered" evidence="1">
    <location>
        <begin position="32"/>
        <end position="280"/>
    </location>
</feature>
<feature type="region of interest" description="Disordered" evidence="1">
    <location>
        <begin position="563"/>
        <end position="587"/>
    </location>
</feature>
<dbReference type="EMBL" id="VIFY01000328">
    <property type="protein sequence ID" value="TQB67675.1"/>
    <property type="molecule type" value="Genomic_DNA"/>
</dbReference>
<evidence type="ECO:0000313" key="2">
    <source>
        <dbReference type="EMBL" id="TQB67675.1"/>
    </source>
</evidence>
<dbReference type="STRING" id="5098.A0A507QKV8"/>
<dbReference type="Proteomes" id="UP000319663">
    <property type="component" value="Unassembled WGS sequence"/>
</dbReference>
<sequence>MDQIHAGQMTSSGVSTLFVRQQVYFAFFGKPSTAARAPSSMSPEESPSGSLPSPLFVPDRHGSTDEPMGERPDLNAQRQEQRERQSRKAARQERRRQKRERKERRRQERQRRHLERQREEERSRREVGSSENAYPVAASLPTGGLSDHETPGRPLLSIEDTPTRQDEPEREGSRATDVTPGDVFMLAGNPPTAQTGSVREGSGPPDAAIISPDETVSDEGVPQLESHPRQPEEGRTPPTTTTELALVPVAPQQPEEPAADPIGRDRLLGERPRLLAPGERAAKAVTQIDFNSLRADPGIKPLGGYEGRPEMATTETMSASRSDSPRPADVPRTSAIQAAALEQFRREVENDPDRLFDDDAISPQEPEDLNPAGTLLERPVVGGGDAGPERTNPPEERPLDAAGQSSKKAFTLRGKKPLGAKKRAKMINPQRKARRKAAVFPEQSVTNPRRRPRVGKGPQPIQAVPDDSSLRRVTQTDFGSLRAEMAGRDAVTVESEPTAMHGALEKIASDAGPDLAPSTRGPARTVDSRRRRRSRAVGIGNARRIARRSQRLAEARRVMDPVRSPEAGVELGTSHSPPMLVTPDSRPNPQPVSTVFKAHIGGEWRVFDQVAVDRSDPFHVERIAKRYVRDNGAKFYDRNLKPITPARCFQAATEDETNTLFMTLGRDLVITQEMVASASKSRYRTGTKRPNDDDGDDNV</sequence>
<name>A0A507QKV8_MONPU</name>
<feature type="compositionally biased region" description="Acidic residues" evidence="1">
    <location>
        <begin position="358"/>
        <end position="368"/>
    </location>
</feature>
<feature type="compositionally biased region" description="Low complexity" evidence="1">
    <location>
        <begin position="236"/>
        <end position="256"/>
    </location>
</feature>
<feature type="region of interest" description="Disordered" evidence="1">
    <location>
        <begin position="679"/>
        <end position="699"/>
    </location>
</feature>
<proteinExistence type="predicted"/>
<keyword evidence="3" id="KW-1185">Reference proteome</keyword>
<organism evidence="2 3">
    <name type="scientific">Monascus purpureus</name>
    <name type="common">Red mold</name>
    <name type="synonym">Monascus anka</name>
    <dbReference type="NCBI Taxonomy" id="5098"/>
    <lineage>
        <taxon>Eukaryota</taxon>
        <taxon>Fungi</taxon>
        <taxon>Dikarya</taxon>
        <taxon>Ascomycota</taxon>
        <taxon>Pezizomycotina</taxon>
        <taxon>Eurotiomycetes</taxon>
        <taxon>Eurotiomycetidae</taxon>
        <taxon>Eurotiales</taxon>
        <taxon>Aspergillaceae</taxon>
        <taxon>Monascus</taxon>
    </lineage>
</organism>
<protein>
    <submittedName>
        <fullName evidence="2">Uncharacterized protein</fullName>
    </submittedName>
</protein>
<feature type="compositionally biased region" description="Basic and acidic residues" evidence="1">
    <location>
        <begin position="343"/>
        <end position="357"/>
    </location>
</feature>
<feature type="compositionally biased region" description="Polar residues" evidence="1">
    <location>
        <begin position="313"/>
        <end position="322"/>
    </location>
</feature>
<comment type="caution">
    <text evidence="2">The sequence shown here is derived from an EMBL/GenBank/DDBJ whole genome shotgun (WGS) entry which is preliminary data.</text>
</comment>
<feature type="compositionally biased region" description="Basic and acidic residues" evidence="1">
    <location>
        <begin position="58"/>
        <end position="92"/>
    </location>
</feature>
<feature type="compositionally biased region" description="Basic and acidic residues" evidence="1">
    <location>
        <begin position="226"/>
        <end position="235"/>
    </location>
</feature>
<evidence type="ECO:0000313" key="3">
    <source>
        <dbReference type="Proteomes" id="UP000319663"/>
    </source>
</evidence>
<feature type="compositionally biased region" description="Basic and acidic residues" evidence="1">
    <location>
        <begin position="262"/>
        <end position="273"/>
    </location>
</feature>
<feature type="compositionally biased region" description="Low complexity" evidence="1">
    <location>
        <begin position="38"/>
        <end position="54"/>
    </location>
</feature>
<feature type="compositionally biased region" description="Basic and acidic residues" evidence="1">
    <location>
        <begin position="161"/>
        <end position="174"/>
    </location>
</feature>
<accession>A0A507QKV8</accession>
<dbReference type="AlphaFoldDB" id="A0A507QKV8"/>
<reference evidence="2 3" key="1">
    <citation type="submission" date="2019-06" db="EMBL/GenBank/DDBJ databases">
        <title>Wine fermentation using esterase from Monascus purpureus.</title>
        <authorList>
            <person name="Geng C."/>
            <person name="Zhang Y."/>
        </authorList>
    </citation>
    <scope>NUCLEOTIDE SEQUENCE [LARGE SCALE GENOMIC DNA]</scope>
    <source>
        <strain evidence="2">HQ1</strain>
    </source>
</reference>
<evidence type="ECO:0000256" key="1">
    <source>
        <dbReference type="SAM" id="MobiDB-lite"/>
    </source>
</evidence>
<feature type="compositionally biased region" description="Basic residues" evidence="1">
    <location>
        <begin position="413"/>
        <end position="437"/>
    </location>
</feature>